<keyword evidence="3" id="KW-1185">Reference proteome</keyword>
<gene>
    <name evidence="2" type="ORF">SAMN06309945_2748</name>
</gene>
<feature type="transmembrane region" description="Helical" evidence="1">
    <location>
        <begin position="91"/>
        <end position="109"/>
    </location>
</feature>
<keyword evidence="1" id="KW-0472">Membrane</keyword>
<organism evidence="2 3">
    <name type="scientific">Okibacterium fritillariae</name>
    <dbReference type="NCBI Taxonomy" id="123320"/>
    <lineage>
        <taxon>Bacteria</taxon>
        <taxon>Bacillati</taxon>
        <taxon>Actinomycetota</taxon>
        <taxon>Actinomycetes</taxon>
        <taxon>Micrococcales</taxon>
        <taxon>Microbacteriaceae</taxon>
        <taxon>Okibacterium</taxon>
    </lineage>
</organism>
<name>A0A1T5L074_9MICO</name>
<evidence type="ECO:0000313" key="3">
    <source>
        <dbReference type="Proteomes" id="UP000190857"/>
    </source>
</evidence>
<reference evidence="2 3" key="1">
    <citation type="submission" date="2017-02" db="EMBL/GenBank/DDBJ databases">
        <authorList>
            <person name="Peterson S.W."/>
        </authorList>
    </citation>
    <scope>NUCLEOTIDE SEQUENCE [LARGE SCALE GENOMIC DNA]</scope>
    <source>
        <strain evidence="2 3">VKM Ac-2059</strain>
    </source>
</reference>
<dbReference type="EMBL" id="FUZP01000003">
    <property type="protein sequence ID" value="SKC69125.1"/>
    <property type="molecule type" value="Genomic_DNA"/>
</dbReference>
<evidence type="ECO:0000256" key="1">
    <source>
        <dbReference type="SAM" id="Phobius"/>
    </source>
</evidence>
<dbReference type="AlphaFoldDB" id="A0A1T5L074"/>
<accession>A0A1T5L074</accession>
<keyword evidence="1" id="KW-1133">Transmembrane helix</keyword>
<protein>
    <submittedName>
        <fullName evidence="2">Uncharacterized protein</fullName>
    </submittedName>
</protein>
<dbReference type="STRING" id="123320.SAMN06309945_2748"/>
<dbReference type="Proteomes" id="UP000190857">
    <property type="component" value="Unassembled WGS sequence"/>
</dbReference>
<sequence length="117" mass="13264">MIWRWLGPMKRVRVLALFALYAFFVLWLIATTLYHQRTYWGVAAQTCLQAPIDTDVSEGVYQVHSFVPLGTTCVSSDGNGSLRSVFLPEPWWDFGILVPVGVAILALELRSVRRPRP</sequence>
<evidence type="ECO:0000313" key="2">
    <source>
        <dbReference type="EMBL" id="SKC69125.1"/>
    </source>
</evidence>
<feature type="transmembrane region" description="Helical" evidence="1">
    <location>
        <begin position="12"/>
        <end position="30"/>
    </location>
</feature>
<proteinExistence type="predicted"/>
<keyword evidence="1" id="KW-0812">Transmembrane</keyword>